<feature type="domain" description="HTH cro/C1-type" evidence="1">
    <location>
        <begin position="10"/>
        <end position="63"/>
    </location>
</feature>
<dbReference type="InterPro" id="IPR001387">
    <property type="entry name" value="Cro/C1-type_HTH"/>
</dbReference>
<dbReference type="InterPro" id="IPR010057">
    <property type="entry name" value="Transcription_activator_Rgg_C"/>
</dbReference>
<organism evidence="2 3">
    <name type="scientific">Lacticaseibacillus zeae DSM 20178 = KCTC 3804</name>
    <dbReference type="NCBI Taxonomy" id="1423816"/>
    <lineage>
        <taxon>Bacteria</taxon>
        <taxon>Bacillati</taxon>
        <taxon>Bacillota</taxon>
        <taxon>Bacilli</taxon>
        <taxon>Lactobacillales</taxon>
        <taxon>Lactobacillaceae</taxon>
        <taxon>Lacticaseibacillus</taxon>
    </lineage>
</organism>
<dbReference type="InterPro" id="IPR010982">
    <property type="entry name" value="Lambda_DNA-bd_dom_sf"/>
</dbReference>
<dbReference type="InterPro" id="IPR011990">
    <property type="entry name" value="TPR-like_helical_dom_sf"/>
</dbReference>
<proteinExistence type="predicted"/>
<evidence type="ECO:0000259" key="1">
    <source>
        <dbReference type="PROSITE" id="PS50943"/>
    </source>
</evidence>
<dbReference type="Gene3D" id="1.25.40.10">
    <property type="entry name" value="Tetratricopeptide repeat domain"/>
    <property type="match status" value="1"/>
</dbReference>
<dbReference type="CDD" id="cd00093">
    <property type="entry name" value="HTH_XRE"/>
    <property type="match status" value="1"/>
</dbReference>
<name>A0A0R1ETM8_LACZE</name>
<dbReference type="GO" id="GO:0003677">
    <property type="term" value="F:DNA binding"/>
    <property type="evidence" value="ECO:0007669"/>
    <property type="project" value="InterPro"/>
</dbReference>
<dbReference type="PATRIC" id="fig|1423816.3.peg.2613"/>
<dbReference type="Gene3D" id="1.10.260.40">
    <property type="entry name" value="lambda repressor-like DNA-binding domains"/>
    <property type="match status" value="1"/>
</dbReference>
<dbReference type="SMART" id="SM00530">
    <property type="entry name" value="HTH_XRE"/>
    <property type="match status" value="1"/>
</dbReference>
<dbReference type="SUPFAM" id="SSF47413">
    <property type="entry name" value="lambda repressor-like DNA-binding domains"/>
    <property type="match status" value="1"/>
</dbReference>
<dbReference type="InterPro" id="IPR053163">
    <property type="entry name" value="HTH-type_regulator_Rgg"/>
</dbReference>
<dbReference type="Pfam" id="PF21259">
    <property type="entry name" value="Rgg_C"/>
    <property type="match status" value="1"/>
</dbReference>
<sequence>MITMKIGSLLRQIRTNKALTLADVADEDISSSYLSKVERGQNDITVTKLIHLLRRLETTPEEFLYLATNGLSLGYGDRDQFLETYFGKTTSMSIDPKKIPQIIKALKSEEEKARIVFEKAPSLKHKLAVNGRAILAILFQSLFVEDRHELPLRPDLTHVAEQYLQRLDNWGELDLYFFMLFSIAMPASTQRRLLTIAIKRSHYYRHFTNTPLLLLNLLENQVMLELTRQDTKTAAHYLAQLEKALDKQPSAEFALWARFHQAELYVRNGQHKQAATLLDQNIQMATTLKLRDLADMFSYARPIILNEPPTSVYKYFHIMIGTLEETA</sequence>
<accession>A0A0R1ETM8</accession>
<protein>
    <submittedName>
        <fullName evidence="2">Transcriptional regulator</fullName>
    </submittedName>
</protein>
<dbReference type="PANTHER" id="PTHR37038">
    <property type="entry name" value="TRANSCRIPTIONAL REGULATOR-RELATED"/>
    <property type="match status" value="1"/>
</dbReference>
<evidence type="ECO:0000313" key="2">
    <source>
        <dbReference type="EMBL" id="KRK12633.1"/>
    </source>
</evidence>
<dbReference type="PROSITE" id="PS50943">
    <property type="entry name" value="HTH_CROC1"/>
    <property type="match status" value="1"/>
</dbReference>
<dbReference type="Proteomes" id="UP000051984">
    <property type="component" value="Unassembled WGS sequence"/>
</dbReference>
<dbReference type="EMBL" id="AZCT01000005">
    <property type="protein sequence ID" value="KRK12633.1"/>
    <property type="molecule type" value="Genomic_DNA"/>
</dbReference>
<gene>
    <name evidence="2" type="ORF">FD51_GL002509</name>
</gene>
<dbReference type="eggNOG" id="COG1396">
    <property type="taxonomic scope" value="Bacteria"/>
</dbReference>
<comment type="caution">
    <text evidence="2">The sequence shown here is derived from an EMBL/GenBank/DDBJ whole genome shotgun (WGS) entry which is preliminary data.</text>
</comment>
<evidence type="ECO:0000313" key="3">
    <source>
        <dbReference type="Proteomes" id="UP000051984"/>
    </source>
</evidence>
<dbReference type="AlphaFoldDB" id="A0A0R1ETM8"/>
<reference evidence="2 3" key="1">
    <citation type="journal article" date="2015" name="Genome Announc.">
        <title>Expanding the biotechnology potential of lactobacilli through comparative genomics of 213 strains and associated genera.</title>
        <authorList>
            <person name="Sun Z."/>
            <person name="Harris H.M."/>
            <person name="McCann A."/>
            <person name="Guo C."/>
            <person name="Argimon S."/>
            <person name="Zhang W."/>
            <person name="Yang X."/>
            <person name="Jeffery I.B."/>
            <person name="Cooney J.C."/>
            <person name="Kagawa T.F."/>
            <person name="Liu W."/>
            <person name="Song Y."/>
            <person name="Salvetti E."/>
            <person name="Wrobel A."/>
            <person name="Rasinkangas P."/>
            <person name="Parkhill J."/>
            <person name="Rea M.C."/>
            <person name="O'Sullivan O."/>
            <person name="Ritari J."/>
            <person name="Douillard F.P."/>
            <person name="Paul Ross R."/>
            <person name="Yang R."/>
            <person name="Briner A.E."/>
            <person name="Felis G.E."/>
            <person name="de Vos W.M."/>
            <person name="Barrangou R."/>
            <person name="Klaenhammer T.R."/>
            <person name="Caufield P.W."/>
            <person name="Cui Y."/>
            <person name="Zhang H."/>
            <person name="O'Toole P.W."/>
        </authorList>
    </citation>
    <scope>NUCLEOTIDE SEQUENCE [LARGE SCALE GENOMIC DNA]</scope>
    <source>
        <strain evidence="2 3">DSM 20178</strain>
    </source>
</reference>
<dbReference type="Pfam" id="PF01381">
    <property type="entry name" value="HTH_3"/>
    <property type="match status" value="1"/>
</dbReference>